<gene>
    <name evidence="2" type="ORF">D5H75_00200</name>
</gene>
<protein>
    <submittedName>
        <fullName evidence="2">Uncharacterized protein</fullName>
    </submittedName>
</protein>
<dbReference type="EMBL" id="QZEY01000001">
    <property type="protein sequence ID" value="RJL35292.1"/>
    <property type="molecule type" value="Genomic_DNA"/>
</dbReference>
<dbReference type="AlphaFoldDB" id="A0A3A4AXB5"/>
<dbReference type="Proteomes" id="UP000265768">
    <property type="component" value="Unassembled WGS sequence"/>
</dbReference>
<comment type="caution">
    <text evidence="2">The sequence shown here is derived from an EMBL/GenBank/DDBJ whole genome shotgun (WGS) entry which is preliminary data.</text>
</comment>
<accession>A0A3A4AXB5</accession>
<feature type="region of interest" description="Disordered" evidence="1">
    <location>
        <begin position="28"/>
        <end position="62"/>
    </location>
</feature>
<evidence type="ECO:0000256" key="1">
    <source>
        <dbReference type="SAM" id="MobiDB-lite"/>
    </source>
</evidence>
<sequence>MRAVPGPAGGGAGRRARGGECFVEARADEERARTQTPVCALTSRDRQSTAPRIGRGLTGDGG</sequence>
<evidence type="ECO:0000313" key="3">
    <source>
        <dbReference type="Proteomes" id="UP000265768"/>
    </source>
</evidence>
<evidence type="ECO:0000313" key="2">
    <source>
        <dbReference type="EMBL" id="RJL35292.1"/>
    </source>
</evidence>
<keyword evidence="3" id="KW-1185">Reference proteome</keyword>
<name>A0A3A4AXB5_9ACTN</name>
<proteinExistence type="predicted"/>
<reference evidence="2 3" key="1">
    <citation type="submission" date="2018-09" db="EMBL/GenBank/DDBJ databases">
        <title>YIM 75507 draft genome.</title>
        <authorList>
            <person name="Tang S."/>
            <person name="Feng Y."/>
        </authorList>
    </citation>
    <scope>NUCLEOTIDE SEQUENCE [LARGE SCALE GENOMIC DNA]</scope>
    <source>
        <strain evidence="2 3">YIM 75507</strain>
    </source>
</reference>
<organism evidence="2 3">
    <name type="scientific">Bailinhaonella thermotolerans</name>
    <dbReference type="NCBI Taxonomy" id="1070861"/>
    <lineage>
        <taxon>Bacteria</taxon>
        <taxon>Bacillati</taxon>
        <taxon>Actinomycetota</taxon>
        <taxon>Actinomycetes</taxon>
        <taxon>Streptosporangiales</taxon>
        <taxon>Streptosporangiaceae</taxon>
        <taxon>Bailinhaonella</taxon>
    </lineage>
</organism>